<accession>A0AAV1ZQT0</accession>
<sequence length="36" mass="4366">NTKRNFIVDGLFYQLLIEHQKRSTGDKVRHYLKIFS</sequence>
<comment type="caution">
    <text evidence="1">The sequence shown here is derived from an EMBL/GenBank/DDBJ whole genome shotgun (WGS) entry which is preliminary data.</text>
</comment>
<reference evidence="1 2" key="1">
    <citation type="submission" date="2024-04" db="EMBL/GenBank/DDBJ databases">
        <authorList>
            <person name="Rising A."/>
            <person name="Reimegard J."/>
            <person name="Sonavane S."/>
            <person name="Akerstrom W."/>
            <person name="Nylinder S."/>
            <person name="Hedman E."/>
            <person name="Kallberg Y."/>
        </authorList>
    </citation>
    <scope>NUCLEOTIDE SEQUENCE [LARGE SCALE GENOMIC DNA]</scope>
</reference>
<dbReference type="EMBL" id="CAXIEN010000068">
    <property type="protein sequence ID" value="CAL1273546.1"/>
    <property type="molecule type" value="Genomic_DNA"/>
</dbReference>
<keyword evidence="2" id="KW-1185">Reference proteome</keyword>
<dbReference type="Proteomes" id="UP001497382">
    <property type="component" value="Unassembled WGS sequence"/>
</dbReference>
<protein>
    <recommendedName>
        <fullName evidence="3">Maturase K</fullName>
    </recommendedName>
</protein>
<evidence type="ECO:0008006" key="3">
    <source>
        <dbReference type="Google" id="ProtNLM"/>
    </source>
</evidence>
<name>A0AAV1ZQT0_9ARAC</name>
<feature type="non-terminal residue" evidence="1">
    <location>
        <position position="1"/>
    </location>
</feature>
<evidence type="ECO:0000313" key="1">
    <source>
        <dbReference type="EMBL" id="CAL1273546.1"/>
    </source>
</evidence>
<organism evidence="1 2">
    <name type="scientific">Larinioides sclopetarius</name>
    <dbReference type="NCBI Taxonomy" id="280406"/>
    <lineage>
        <taxon>Eukaryota</taxon>
        <taxon>Metazoa</taxon>
        <taxon>Ecdysozoa</taxon>
        <taxon>Arthropoda</taxon>
        <taxon>Chelicerata</taxon>
        <taxon>Arachnida</taxon>
        <taxon>Araneae</taxon>
        <taxon>Araneomorphae</taxon>
        <taxon>Entelegynae</taxon>
        <taxon>Araneoidea</taxon>
        <taxon>Araneidae</taxon>
        <taxon>Larinioides</taxon>
    </lineage>
</organism>
<dbReference type="AlphaFoldDB" id="A0AAV1ZQT0"/>
<proteinExistence type="predicted"/>
<gene>
    <name evidence="1" type="ORF">LARSCL_LOCUS6954</name>
</gene>
<evidence type="ECO:0000313" key="2">
    <source>
        <dbReference type="Proteomes" id="UP001497382"/>
    </source>
</evidence>